<evidence type="ECO:0000313" key="1">
    <source>
        <dbReference type="EMBL" id="MCU6737092.1"/>
    </source>
</evidence>
<dbReference type="InterPro" id="IPR008313">
    <property type="entry name" value="GH125"/>
</dbReference>
<dbReference type="Gene3D" id="1.50.10.10">
    <property type="match status" value="1"/>
</dbReference>
<gene>
    <name evidence="1" type="ORF">OCV55_00135</name>
</gene>
<accession>A0ABT2SQJ8</accession>
<name>A0ABT2SQJ8_9FIRM</name>
<dbReference type="Pfam" id="PF06824">
    <property type="entry name" value="Glyco_hydro_125"/>
    <property type="match status" value="1"/>
</dbReference>
<dbReference type="PANTHER" id="PTHR31047:SF0">
    <property type="entry name" value="MEIOTICALLY UP-REGULATED GENE 157 PROTEIN"/>
    <property type="match status" value="1"/>
</dbReference>
<keyword evidence="2" id="KW-1185">Reference proteome</keyword>
<dbReference type="PANTHER" id="PTHR31047">
    <property type="entry name" value="MEIOTICALLY UP-REGULATED GENE 157 PROTEIN"/>
    <property type="match status" value="1"/>
</dbReference>
<sequence length="35" mass="4011">MNDDETFIITGDIPAMWLRDSSAQVNHYLPFVAQD</sequence>
<dbReference type="Proteomes" id="UP001208364">
    <property type="component" value="Unassembled WGS sequence"/>
</dbReference>
<dbReference type="EMBL" id="JAOQJR010000001">
    <property type="protein sequence ID" value="MCU6737092.1"/>
    <property type="molecule type" value="Genomic_DNA"/>
</dbReference>
<proteinExistence type="predicted"/>
<dbReference type="InterPro" id="IPR008928">
    <property type="entry name" value="6-hairpin_glycosidase_sf"/>
</dbReference>
<evidence type="ECO:0000313" key="2">
    <source>
        <dbReference type="Proteomes" id="UP001208364"/>
    </source>
</evidence>
<comment type="caution">
    <text evidence="1">The sequence shown here is derived from an EMBL/GenBank/DDBJ whole genome shotgun (WGS) entry which is preliminary data.</text>
</comment>
<protein>
    <submittedName>
        <fullName evidence="1">Glycoside hydrolase family 125 protein</fullName>
    </submittedName>
</protein>
<dbReference type="GO" id="GO:0016787">
    <property type="term" value="F:hydrolase activity"/>
    <property type="evidence" value="ECO:0007669"/>
    <property type="project" value="UniProtKB-KW"/>
</dbReference>
<dbReference type="SUPFAM" id="SSF48208">
    <property type="entry name" value="Six-hairpin glycosidases"/>
    <property type="match status" value="1"/>
</dbReference>
<dbReference type="RefSeq" id="WP_147579452.1">
    <property type="nucleotide sequence ID" value="NZ_JAOQJR010000001.1"/>
</dbReference>
<keyword evidence="1" id="KW-0378">Hydrolase</keyword>
<reference evidence="1 2" key="1">
    <citation type="journal article" date="2021" name="ISME Commun">
        <title>Automated analysis of genomic sequences facilitates high-throughput and comprehensive description of bacteria.</title>
        <authorList>
            <person name="Hitch T.C.A."/>
        </authorList>
    </citation>
    <scope>NUCLEOTIDE SEQUENCE [LARGE SCALE GENOMIC DNA]</scope>
    <source>
        <strain evidence="1 2">H4_15</strain>
    </source>
</reference>
<organism evidence="1 2">
    <name type="scientific">[Clostridium] ammoniilyticum</name>
    <dbReference type="NCBI Taxonomy" id="2981784"/>
    <lineage>
        <taxon>Bacteria</taxon>
        <taxon>Bacillati</taxon>
        <taxon>Bacillota</taxon>
        <taxon>Erysipelotrichia</taxon>
        <taxon>Erysipelotrichales</taxon>
        <taxon>Coprobacillaceae</taxon>
        <taxon>Faecalibacillus</taxon>
    </lineage>
</organism>
<dbReference type="InterPro" id="IPR012341">
    <property type="entry name" value="6hp_glycosidase-like_sf"/>
</dbReference>